<dbReference type="Proteomes" id="UP000678499">
    <property type="component" value="Unassembled WGS sequence"/>
</dbReference>
<proteinExistence type="predicted"/>
<evidence type="ECO:0000256" key="2">
    <source>
        <dbReference type="ARBA" id="ARBA00004167"/>
    </source>
</evidence>
<comment type="subcellular location">
    <subcellularLocation>
        <location evidence="4">Golgi apparatus</location>
    </subcellularLocation>
    <subcellularLocation>
        <location evidence="2">Membrane</location>
        <topology evidence="2">Single-pass membrane protein</topology>
    </subcellularLocation>
    <subcellularLocation>
        <location evidence="3">Mitochondrion</location>
    </subcellularLocation>
</comment>
<keyword evidence="9 11" id="KW-0472">Membrane</keyword>
<evidence type="ECO:0000256" key="9">
    <source>
        <dbReference type="ARBA" id="ARBA00023136"/>
    </source>
</evidence>
<dbReference type="PANTHER" id="PTHR21425">
    <property type="entry name" value="NICE-3"/>
    <property type="match status" value="1"/>
</dbReference>
<gene>
    <name evidence="12" type="ORF">NMOB1V02_LOCUS1869</name>
</gene>
<keyword evidence="5 11" id="KW-0812">Transmembrane</keyword>
<evidence type="ECO:0000256" key="11">
    <source>
        <dbReference type="SAM" id="Phobius"/>
    </source>
</evidence>
<evidence type="ECO:0000313" key="13">
    <source>
        <dbReference type="Proteomes" id="UP000678499"/>
    </source>
</evidence>
<dbReference type="EMBL" id="OA882232">
    <property type="protein sequence ID" value="CAD7274011.1"/>
    <property type="molecule type" value="Genomic_DNA"/>
</dbReference>
<keyword evidence="6 11" id="KW-1133">Transmembrane helix</keyword>
<keyword evidence="13" id="KW-1185">Reference proteome</keyword>
<keyword evidence="8" id="KW-0496">Mitochondrion</keyword>
<sequence>MITELNSITVVLIIAFGALIFILTAVVAKRQIHRHVLKSRKGPYVPIGSGASRGMQREVLRRLERVSKIKVEPKLLHLERQPSPNQRHVTSQPYYFRMKAIDDMKCLEDEILQMHKVPFRPAGDSLRLYFMSLLSGPFQKVESSVVSDCCDFYEHARFHPAPFTVAEYALFVELLKKMRQSVQSTKQVKTDNAGQRRHVFAAGYLPHGGNGLNLRMRRSSSAGAGSEDSAIGRDLDSDTGGDSGSYVDARNEELSPQLPTDGSETAL</sequence>
<keyword evidence="7" id="KW-0333">Golgi apparatus</keyword>
<dbReference type="InterPro" id="IPR010876">
    <property type="entry name" value="C1orf43"/>
</dbReference>
<dbReference type="Pfam" id="PF07406">
    <property type="entry name" value="NICE-3"/>
    <property type="match status" value="1"/>
</dbReference>
<dbReference type="GO" id="GO:0005739">
    <property type="term" value="C:mitochondrion"/>
    <property type="evidence" value="ECO:0007669"/>
    <property type="project" value="UniProtKB-SubCell"/>
</dbReference>
<dbReference type="AlphaFoldDB" id="A0A7R9BHH3"/>
<evidence type="ECO:0000256" key="3">
    <source>
        <dbReference type="ARBA" id="ARBA00004173"/>
    </source>
</evidence>
<evidence type="ECO:0000256" key="8">
    <source>
        <dbReference type="ARBA" id="ARBA00023128"/>
    </source>
</evidence>
<organism evidence="12">
    <name type="scientific">Notodromas monacha</name>
    <dbReference type="NCBI Taxonomy" id="399045"/>
    <lineage>
        <taxon>Eukaryota</taxon>
        <taxon>Metazoa</taxon>
        <taxon>Ecdysozoa</taxon>
        <taxon>Arthropoda</taxon>
        <taxon>Crustacea</taxon>
        <taxon>Oligostraca</taxon>
        <taxon>Ostracoda</taxon>
        <taxon>Podocopa</taxon>
        <taxon>Podocopida</taxon>
        <taxon>Cypridocopina</taxon>
        <taxon>Cypridoidea</taxon>
        <taxon>Cyprididae</taxon>
        <taxon>Notodromas</taxon>
    </lineage>
</organism>
<protein>
    <submittedName>
        <fullName evidence="12">Uncharacterized protein</fullName>
    </submittedName>
</protein>
<evidence type="ECO:0000256" key="6">
    <source>
        <dbReference type="ARBA" id="ARBA00022989"/>
    </source>
</evidence>
<dbReference type="GO" id="GO:0005794">
    <property type="term" value="C:Golgi apparatus"/>
    <property type="evidence" value="ECO:0007669"/>
    <property type="project" value="UniProtKB-SubCell"/>
</dbReference>
<comment type="function">
    <text evidence="1">General regulator of phagocytosis. Required to uptake Gram negative bacterium by macrophages.</text>
</comment>
<dbReference type="PANTHER" id="PTHR21425:SF2">
    <property type="entry name" value="PROTEIN C1ORF43"/>
    <property type="match status" value="1"/>
</dbReference>
<feature type="transmembrane region" description="Helical" evidence="11">
    <location>
        <begin position="6"/>
        <end position="28"/>
    </location>
</feature>
<feature type="compositionally biased region" description="Low complexity" evidence="10">
    <location>
        <begin position="219"/>
        <end position="229"/>
    </location>
</feature>
<evidence type="ECO:0000256" key="4">
    <source>
        <dbReference type="ARBA" id="ARBA00004555"/>
    </source>
</evidence>
<feature type="region of interest" description="Disordered" evidence="10">
    <location>
        <begin position="215"/>
        <end position="267"/>
    </location>
</feature>
<dbReference type="EMBL" id="CAJPEX010000195">
    <property type="protein sequence ID" value="CAG0914163.1"/>
    <property type="molecule type" value="Genomic_DNA"/>
</dbReference>
<name>A0A7R9BHH3_9CRUS</name>
<reference evidence="12" key="1">
    <citation type="submission" date="2020-11" db="EMBL/GenBank/DDBJ databases">
        <authorList>
            <person name="Tran Van P."/>
        </authorList>
    </citation>
    <scope>NUCLEOTIDE SEQUENCE</scope>
</reference>
<dbReference type="GO" id="GO:0016020">
    <property type="term" value="C:membrane"/>
    <property type="evidence" value="ECO:0007669"/>
    <property type="project" value="UniProtKB-SubCell"/>
</dbReference>
<accession>A0A7R9BHH3</accession>
<evidence type="ECO:0000313" key="12">
    <source>
        <dbReference type="EMBL" id="CAD7274011.1"/>
    </source>
</evidence>
<feature type="compositionally biased region" description="Polar residues" evidence="10">
    <location>
        <begin position="257"/>
        <end position="267"/>
    </location>
</feature>
<dbReference type="OrthoDB" id="5960253at2759"/>
<evidence type="ECO:0000256" key="7">
    <source>
        <dbReference type="ARBA" id="ARBA00023034"/>
    </source>
</evidence>
<evidence type="ECO:0000256" key="10">
    <source>
        <dbReference type="SAM" id="MobiDB-lite"/>
    </source>
</evidence>
<evidence type="ECO:0000256" key="5">
    <source>
        <dbReference type="ARBA" id="ARBA00022692"/>
    </source>
</evidence>
<evidence type="ECO:0000256" key="1">
    <source>
        <dbReference type="ARBA" id="ARBA00002620"/>
    </source>
</evidence>